<comment type="caution">
    <text evidence="10">The sequence shown here is derived from an EMBL/GenBank/DDBJ whole genome shotgun (WGS) entry which is preliminary data.</text>
</comment>
<dbReference type="eggNOG" id="COG1538">
    <property type="taxonomic scope" value="Bacteria"/>
</dbReference>
<evidence type="ECO:0000256" key="8">
    <source>
        <dbReference type="SAM" id="Coils"/>
    </source>
</evidence>
<comment type="subcellular location">
    <subcellularLocation>
        <location evidence="1">Cell outer membrane</location>
    </subcellularLocation>
</comment>
<feature type="signal peptide" evidence="9">
    <location>
        <begin position="1"/>
        <end position="22"/>
    </location>
</feature>
<keyword evidence="9" id="KW-0732">Signal</keyword>
<dbReference type="GO" id="GO:1990281">
    <property type="term" value="C:efflux pump complex"/>
    <property type="evidence" value="ECO:0007669"/>
    <property type="project" value="TreeGrafter"/>
</dbReference>
<dbReference type="SUPFAM" id="SSF56954">
    <property type="entry name" value="Outer membrane efflux proteins (OEP)"/>
    <property type="match status" value="1"/>
</dbReference>
<dbReference type="GO" id="GO:0015562">
    <property type="term" value="F:efflux transmembrane transporter activity"/>
    <property type="evidence" value="ECO:0007669"/>
    <property type="project" value="InterPro"/>
</dbReference>
<protein>
    <recommendedName>
        <fullName evidence="12">Transporter</fullName>
    </recommendedName>
</protein>
<dbReference type="RefSeq" id="WP_021288492.1">
    <property type="nucleotide sequence ID" value="NZ_AUPZ01000021.1"/>
</dbReference>
<evidence type="ECO:0000256" key="9">
    <source>
        <dbReference type="SAM" id="SignalP"/>
    </source>
</evidence>
<evidence type="ECO:0000256" key="2">
    <source>
        <dbReference type="ARBA" id="ARBA00007613"/>
    </source>
</evidence>
<keyword evidence="3" id="KW-0813">Transport</keyword>
<keyword evidence="7" id="KW-0998">Cell outer membrane</keyword>
<dbReference type="InterPro" id="IPR051906">
    <property type="entry name" value="TolC-like"/>
</dbReference>
<evidence type="ECO:0008006" key="12">
    <source>
        <dbReference type="Google" id="ProtNLM"/>
    </source>
</evidence>
<reference evidence="10 11" key="1">
    <citation type="submission" date="2013-07" db="EMBL/GenBank/DDBJ databases">
        <title>Sulfurimonas hongkongensis AST-10 Genome Sequencing.</title>
        <authorList>
            <person name="Cai L."/>
            <person name="Zhang T."/>
        </authorList>
    </citation>
    <scope>NUCLEOTIDE SEQUENCE [LARGE SCALE GENOMIC DNA]</scope>
    <source>
        <strain evidence="10 11">AST-10</strain>
    </source>
</reference>
<sequence>MKSNKNALSFFLSIVLCSSVGADVLNFSRAYELALENANNIRSSIYVAEAEKEKINQENSQLYPQINLSASYKKTEYEANPTKDMTRQGLITYSATLRQSIYNPEVLSRIDMQERRSKYSDVKVEYEKEALAQELFKTYLDILKSHNKIKLLESYLEYNSSKLKELSKKFAMDLSNKMDLLEMRVEYNSAVIELDKERKLLKVHDLKFKHYIGDTVYELPKIESDKILIETITQMKEQVVGKDNLQKSLRVKQAEAALEVSDAEIENAKSGHLPTLTFDAIYNLYDTDTPTIDAPYNTVKYAMLSLNIPIYSGGHVSSKVDSSRLMKKAANEDLQNAKKEVQVLYDEYLAIFEASSESVEMYKDALASAELYLEAIDQGYAYGLKSIIDLNDAKNKLNEVKYKYVENLYNLVDSYIGLLMVTNNFKELNLLDKLVE</sequence>
<comment type="similarity">
    <text evidence="2">Belongs to the outer membrane factor (OMF) (TC 1.B.17) family.</text>
</comment>
<keyword evidence="4" id="KW-1134">Transmembrane beta strand</keyword>
<dbReference type="EMBL" id="AUPZ01000021">
    <property type="protein sequence ID" value="EQB34347.1"/>
    <property type="molecule type" value="Genomic_DNA"/>
</dbReference>
<evidence type="ECO:0000256" key="1">
    <source>
        <dbReference type="ARBA" id="ARBA00004442"/>
    </source>
</evidence>
<dbReference type="STRING" id="1172190.M947_11295"/>
<dbReference type="InterPro" id="IPR003423">
    <property type="entry name" value="OMP_efflux"/>
</dbReference>
<evidence type="ECO:0000256" key="5">
    <source>
        <dbReference type="ARBA" id="ARBA00022692"/>
    </source>
</evidence>
<accession>T0JBY4</accession>
<keyword evidence="5" id="KW-0812">Transmembrane</keyword>
<dbReference type="PANTHER" id="PTHR30026:SF20">
    <property type="entry name" value="OUTER MEMBRANE PROTEIN TOLC"/>
    <property type="match status" value="1"/>
</dbReference>
<evidence type="ECO:0000313" key="11">
    <source>
        <dbReference type="Proteomes" id="UP000015520"/>
    </source>
</evidence>
<feature type="coiled-coil region" evidence="8">
    <location>
        <begin position="320"/>
        <end position="347"/>
    </location>
</feature>
<keyword evidence="6" id="KW-0472">Membrane</keyword>
<evidence type="ECO:0000256" key="7">
    <source>
        <dbReference type="ARBA" id="ARBA00023237"/>
    </source>
</evidence>
<dbReference type="PANTHER" id="PTHR30026">
    <property type="entry name" value="OUTER MEMBRANE PROTEIN TOLC"/>
    <property type="match status" value="1"/>
</dbReference>
<dbReference type="OrthoDB" id="9813458at2"/>
<dbReference type="Pfam" id="PF02321">
    <property type="entry name" value="OEP"/>
    <property type="match status" value="2"/>
</dbReference>
<feature type="chain" id="PRO_5004578024" description="Transporter" evidence="9">
    <location>
        <begin position="23"/>
        <end position="436"/>
    </location>
</feature>
<dbReference type="GO" id="GO:0009279">
    <property type="term" value="C:cell outer membrane"/>
    <property type="evidence" value="ECO:0007669"/>
    <property type="project" value="UniProtKB-SubCell"/>
</dbReference>
<dbReference type="GO" id="GO:0015288">
    <property type="term" value="F:porin activity"/>
    <property type="evidence" value="ECO:0007669"/>
    <property type="project" value="TreeGrafter"/>
</dbReference>
<dbReference type="Proteomes" id="UP000015520">
    <property type="component" value="Unassembled WGS sequence"/>
</dbReference>
<evidence type="ECO:0000256" key="6">
    <source>
        <dbReference type="ARBA" id="ARBA00023136"/>
    </source>
</evidence>
<keyword evidence="8" id="KW-0175">Coiled coil</keyword>
<organism evidence="10 11">
    <name type="scientific">Sulfurimonas hongkongensis</name>
    <dbReference type="NCBI Taxonomy" id="1172190"/>
    <lineage>
        <taxon>Bacteria</taxon>
        <taxon>Pseudomonadati</taxon>
        <taxon>Campylobacterota</taxon>
        <taxon>Epsilonproteobacteria</taxon>
        <taxon>Campylobacterales</taxon>
        <taxon>Sulfurimonadaceae</taxon>
        <taxon>Sulfurimonas</taxon>
    </lineage>
</organism>
<dbReference type="Gene3D" id="1.20.1600.10">
    <property type="entry name" value="Outer membrane efflux proteins (OEP)"/>
    <property type="match status" value="1"/>
</dbReference>
<proteinExistence type="inferred from homology"/>
<evidence type="ECO:0000256" key="4">
    <source>
        <dbReference type="ARBA" id="ARBA00022452"/>
    </source>
</evidence>
<dbReference type="AlphaFoldDB" id="T0JBY4"/>
<name>T0JBY4_9BACT</name>
<evidence type="ECO:0000313" key="10">
    <source>
        <dbReference type="EMBL" id="EQB34347.1"/>
    </source>
</evidence>
<keyword evidence="11" id="KW-1185">Reference proteome</keyword>
<evidence type="ECO:0000256" key="3">
    <source>
        <dbReference type="ARBA" id="ARBA00022448"/>
    </source>
</evidence>
<gene>
    <name evidence="10" type="ORF">M947_11295</name>
</gene>
<dbReference type="PATRIC" id="fig|1172190.3.peg.2178"/>